<dbReference type="Proteomes" id="UP000606974">
    <property type="component" value="Unassembled WGS sequence"/>
</dbReference>
<evidence type="ECO:0000313" key="1">
    <source>
        <dbReference type="EMBL" id="KAF7511889.1"/>
    </source>
</evidence>
<protein>
    <submittedName>
        <fullName evidence="1">Uncharacterized protein</fullName>
    </submittedName>
</protein>
<comment type="caution">
    <text evidence="1">The sequence shown here is derived from an EMBL/GenBank/DDBJ whole genome shotgun (WGS) entry which is preliminary data.</text>
</comment>
<sequence length="74" mass="8481">MLCFPCATRWPLDLDGLLRMRPQIEGSQHSCKKDFFASHERDTPDFGRKPSWPPSYDKRRAVGTLIVYLAEGLA</sequence>
<gene>
    <name evidence="1" type="ORF">GJ744_003122</name>
</gene>
<reference evidence="1" key="1">
    <citation type="submission" date="2020-02" db="EMBL/GenBank/DDBJ databases">
        <authorList>
            <person name="Palmer J.M."/>
        </authorList>
    </citation>
    <scope>NUCLEOTIDE SEQUENCE</scope>
    <source>
        <strain evidence="1">EPUS1.4</strain>
        <tissue evidence="1">Thallus</tissue>
    </source>
</reference>
<proteinExistence type="predicted"/>
<evidence type="ECO:0000313" key="2">
    <source>
        <dbReference type="Proteomes" id="UP000606974"/>
    </source>
</evidence>
<organism evidence="1 2">
    <name type="scientific">Endocarpon pusillum</name>
    <dbReference type="NCBI Taxonomy" id="364733"/>
    <lineage>
        <taxon>Eukaryota</taxon>
        <taxon>Fungi</taxon>
        <taxon>Dikarya</taxon>
        <taxon>Ascomycota</taxon>
        <taxon>Pezizomycotina</taxon>
        <taxon>Eurotiomycetes</taxon>
        <taxon>Chaetothyriomycetidae</taxon>
        <taxon>Verrucariales</taxon>
        <taxon>Verrucariaceae</taxon>
        <taxon>Endocarpon</taxon>
    </lineage>
</organism>
<name>A0A8H7APE0_9EURO</name>
<keyword evidence="2" id="KW-1185">Reference proteome</keyword>
<accession>A0A8H7APE0</accession>
<dbReference type="EMBL" id="JAACFV010000016">
    <property type="protein sequence ID" value="KAF7511889.1"/>
    <property type="molecule type" value="Genomic_DNA"/>
</dbReference>
<dbReference type="AlphaFoldDB" id="A0A8H7APE0"/>